<gene>
    <name evidence="2" type="ORF">FMOSSE_LOCUS12051</name>
</gene>
<feature type="domain" description="C2H2-type" evidence="1">
    <location>
        <begin position="48"/>
        <end position="71"/>
    </location>
</feature>
<comment type="caution">
    <text evidence="2">The sequence shown here is derived from an EMBL/GenBank/DDBJ whole genome shotgun (WGS) entry which is preliminary data.</text>
</comment>
<dbReference type="EMBL" id="CAJVPP010005327">
    <property type="protein sequence ID" value="CAG8663336.1"/>
    <property type="molecule type" value="Genomic_DNA"/>
</dbReference>
<sequence length="86" mass="10125">MYENKNTVRHYEHGWRSMKTRVNGQESLPGFALDVEMIEEAISQQDSCSSSKCDETFSVWHIFLKHCQKEHALKRRTQTNALINRL</sequence>
<reference evidence="2" key="1">
    <citation type="submission" date="2021-06" db="EMBL/GenBank/DDBJ databases">
        <authorList>
            <person name="Kallberg Y."/>
            <person name="Tangrot J."/>
            <person name="Rosling A."/>
        </authorList>
    </citation>
    <scope>NUCLEOTIDE SEQUENCE</scope>
    <source>
        <strain evidence="2">87-6 pot B 2015</strain>
    </source>
</reference>
<keyword evidence="3" id="KW-1185">Reference proteome</keyword>
<evidence type="ECO:0000313" key="3">
    <source>
        <dbReference type="Proteomes" id="UP000789375"/>
    </source>
</evidence>
<accession>A0A9N9E5G0</accession>
<dbReference type="Proteomes" id="UP000789375">
    <property type="component" value="Unassembled WGS sequence"/>
</dbReference>
<evidence type="ECO:0000259" key="1">
    <source>
        <dbReference type="PROSITE" id="PS00028"/>
    </source>
</evidence>
<organism evidence="2 3">
    <name type="scientific">Funneliformis mosseae</name>
    <name type="common">Endomycorrhizal fungus</name>
    <name type="synonym">Glomus mosseae</name>
    <dbReference type="NCBI Taxonomy" id="27381"/>
    <lineage>
        <taxon>Eukaryota</taxon>
        <taxon>Fungi</taxon>
        <taxon>Fungi incertae sedis</taxon>
        <taxon>Mucoromycota</taxon>
        <taxon>Glomeromycotina</taxon>
        <taxon>Glomeromycetes</taxon>
        <taxon>Glomerales</taxon>
        <taxon>Glomeraceae</taxon>
        <taxon>Funneliformis</taxon>
    </lineage>
</organism>
<protein>
    <submittedName>
        <fullName evidence="2">8102_t:CDS:1</fullName>
    </submittedName>
</protein>
<dbReference type="AlphaFoldDB" id="A0A9N9E5G0"/>
<proteinExistence type="predicted"/>
<evidence type="ECO:0000313" key="2">
    <source>
        <dbReference type="EMBL" id="CAG8663336.1"/>
    </source>
</evidence>
<dbReference type="InterPro" id="IPR013087">
    <property type="entry name" value="Znf_C2H2_type"/>
</dbReference>
<dbReference type="PROSITE" id="PS00028">
    <property type="entry name" value="ZINC_FINGER_C2H2_1"/>
    <property type="match status" value="1"/>
</dbReference>
<name>A0A9N9E5G0_FUNMO</name>